<evidence type="ECO:0000256" key="7">
    <source>
        <dbReference type="ARBA" id="ARBA00022692"/>
    </source>
</evidence>
<dbReference type="SUPFAM" id="SSF55874">
    <property type="entry name" value="ATPase domain of HSP90 chaperone/DNA topoisomerase II/histidine kinase"/>
    <property type="match status" value="1"/>
</dbReference>
<dbReference type="PANTHER" id="PTHR45528:SF1">
    <property type="entry name" value="SENSOR HISTIDINE KINASE CPXA"/>
    <property type="match status" value="1"/>
</dbReference>
<evidence type="ECO:0000313" key="18">
    <source>
        <dbReference type="Proteomes" id="UP001342826"/>
    </source>
</evidence>
<evidence type="ECO:0000256" key="14">
    <source>
        <dbReference type="SAM" id="Phobius"/>
    </source>
</evidence>
<evidence type="ECO:0000259" key="15">
    <source>
        <dbReference type="PROSITE" id="PS50109"/>
    </source>
</evidence>
<evidence type="ECO:0000256" key="12">
    <source>
        <dbReference type="ARBA" id="ARBA00023012"/>
    </source>
</evidence>
<keyword evidence="18" id="KW-1185">Reference proteome</keyword>
<evidence type="ECO:0000259" key="16">
    <source>
        <dbReference type="PROSITE" id="PS50885"/>
    </source>
</evidence>
<keyword evidence="10" id="KW-0067">ATP-binding</keyword>
<dbReference type="Pfam" id="PF00672">
    <property type="entry name" value="HAMP"/>
    <property type="match status" value="1"/>
</dbReference>
<dbReference type="Pfam" id="PF00512">
    <property type="entry name" value="HisKA"/>
    <property type="match status" value="1"/>
</dbReference>
<dbReference type="CDD" id="cd00075">
    <property type="entry name" value="HATPase"/>
    <property type="match status" value="1"/>
</dbReference>
<comment type="catalytic activity">
    <reaction evidence="1">
        <text>ATP + protein L-histidine = ADP + protein N-phospho-L-histidine.</text>
        <dbReference type="EC" id="2.7.13.3"/>
    </reaction>
</comment>
<evidence type="ECO:0000256" key="8">
    <source>
        <dbReference type="ARBA" id="ARBA00022741"/>
    </source>
</evidence>
<dbReference type="InterPro" id="IPR003594">
    <property type="entry name" value="HATPase_dom"/>
</dbReference>
<keyword evidence="13 14" id="KW-0472">Membrane</keyword>
<evidence type="ECO:0000256" key="6">
    <source>
        <dbReference type="ARBA" id="ARBA00022679"/>
    </source>
</evidence>
<keyword evidence="5" id="KW-0597">Phosphoprotein</keyword>
<dbReference type="InterPro" id="IPR005467">
    <property type="entry name" value="His_kinase_dom"/>
</dbReference>
<dbReference type="SMART" id="SM00388">
    <property type="entry name" value="HisKA"/>
    <property type="match status" value="1"/>
</dbReference>
<feature type="domain" description="HAMP" evidence="16">
    <location>
        <begin position="175"/>
        <end position="229"/>
    </location>
</feature>
<evidence type="ECO:0000256" key="13">
    <source>
        <dbReference type="ARBA" id="ARBA00023136"/>
    </source>
</evidence>
<dbReference type="Gene3D" id="6.10.340.10">
    <property type="match status" value="1"/>
</dbReference>
<dbReference type="RefSeq" id="WP_328015902.1">
    <property type="nucleotide sequence ID" value="NZ_JARTFS010000020.1"/>
</dbReference>
<dbReference type="InterPro" id="IPR036890">
    <property type="entry name" value="HATPase_C_sf"/>
</dbReference>
<keyword evidence="12" id="KW-0902">Two-component regulatory system</keyword>
<sequence length="455" mass="52198">MRLRDKINLYTSVLFISLLIIMNVAIYSVFSHLMVENELDRAKAESEKTARDIRETIEQISPGELLRAYVPVDGMIGIVTEAGRQVTTSPSERSLQKRESTFYPGEKHELITYKKKDYVFISSPIILKDGTVANLQMIKSIESTRDMLGVLKIVFIVVTLIAMIPVLISSRLLSNLITRPIWLMTDTMREIQKSGQFKRLTLEEKSKDELVEMGKTFNHMIDLLQTNFKKQEQFVSNASHELKTPLTIIESYADLLKRRGLEREDLFHESVEAIHSEAIRMREMTEQLLQLAKHDENWNIDIEKINLTQFIAELAPIFQNAYRREMKLKSTETIECYTDAQKLKQLIYIFLDNARKYSDEAITVSVGKIENRAYVQIDDRGIGIPKEDLPKIFDRFYRVDKARSRKHGGSGLGLSMAKEIADAINVRIKIDSLEGKGTTVILFLPLSSSSHFSKL</sequence>
<protein>
    <recommendedName>
        <fullName evidence="3">histidine kinase</fullName>
        <ecNumber evidence="3">2.7.13.3</ecNumber>
    </recommendedName>
</protein>
<dbReference type="InterPro" id="IPR003661">
    <property type="entry name" value="HisK_dim/P_dom"/>
</dbReference>
<dbReference type="Gene3D" id="3.30.565.10">
    <property type="entry name" value="Histidine kinase-like ATPase, C-terminal domain"/>
    <property type="match status" value="1"/>
</dbReference>
<proteinExistence type="predicted"/>
<feature type="domain" description="Histidine kinase" evidence="15">
    <location>
        <begin position="237"/>
        <end position="448"/>
    </location>
</feature>
<accession>A0ABU6P3H6</accession>
<keyword evidence="8" id="KW-0547">Nucleotide-binding</keyword>
<evidence type="ECO:0000256" key="10">
    <source>
        <dbReference type="ARBA" id="ARBA00022840"/>
    </source>
</evidence>
<dbReference type="EMBL" id="JARTFS010000020">
    <property type="protein sequence ID" value="MED4403917.1"/>
    <property type="molecule type" value="Genomic_DNA"/>
</dbReference>
<evidence type="ECO:0000256" key="3">
    <source>
        <dbReference type="ARBA" id="ARBA00012438"/>
    </source>
</evidence>
<feature type="transmembrane region" description="Helical" evidence="14">
    <location>
        <begin position="153"/>
        <end position="174"/>
    </location>
</feature>
<organism evidence="17 18">
    <name type="scientific">Metabacillus fastidiosus</name>
    <dbReference type="NCBI Taxonomy" id="1458"/>
    <lineage>
        <taxon>Bacteria</taxon>
        <taxon>Bacillati</taxon>
        <taxon>Bacillota</taxon>
        <taxon>Bacilli</taxon>
        <taxon>Bacillales</taxon>
        <taxon>Bacillaceae</taxon>
        <taxon>Metabacillus</taxon>
    </lineage>
</organism>
<dbReference type="InterPro" id="IPR004358">
    <property type="entry name" value="Sig_transdc_His_kin-like_C"/>
</dbReference>
<keyword evidence="4" id="KW-1003">Cell membrane</keyword>
<dbReference type="InterPro" id="IPR036097">
    <property type="entry name" value="HisK_dim/P_sf"/>
</dbReference>
<evidence type="ECO:0000313" key="17">
    <source>
        <dbReference type="EMBL" id="MED4403917.1"/>
    </source>
</evidence>
<comment type="subcellular location">
    <subcellularLocation>
        <location evidence="2">Cell membrane</location>
        <topology evidence="2">Multi-pass membrane protein</topology>
    </subcellularLocation>
</comment>
<dbReference type="SUPFAM" id="SSF47384">
    <property type="entry name" value="Homodimeric domain of signal transducing histidine kinase"/>
    <property type="match status" value="1"/>
</dbReference>
<keyword evidence="6" id="KW-0808">Transferase</keyword>
<dbReference type="PANTHER" id="PTHR45528">
    <property type="entry name" value="SENSOR HISTIDINE KINASE CPXA"/>
    <property type="match status" value="1"/>
</dbReference>
<dbReference type="SMART" id="SM00304">
    <property type="entry name" value="HAMP"/>
    <property type="match status" value="1"/>
</dbReference>
<keyword evidence="9 17" id="KW-0418">Kinase</keyword>
<dbReference type="Pfam" id="PF02518">
    <property type="entry name" value="HATPase_c"/>
    <property type="match status" value="1"/>
</dbReference>
<dbReference type="PROSITE" id="PS50109">
    <property type="entry name" value="HIS_KIN"/>
    <property type="match status" value="1"/>
</dbReference>
<dbReference type="PRINTS" id="PR00344">
    <property type="entry name" value="BCTRLSENSOR"/>
</dbReference>
<comment type="caution">
    <text evidence="17">The sequence shown here is derived from an EMBL/GenBank/DDBJ whole genome shotgun (WGS) entry which is preliminary data.</text>
</comment>
<gene>
    <name evidence="17" type="ORF">P9271_21695</name>
</gene>
<dbReference type="InterPro" id="IPR003660">
    <property type="entry name" value="HAMP_dom"/>
</dbReference>
<evidence type="ECO:0000256" key="11">
    <source>
        <dbReference type="ARBA" id="ARBA00022989"/>
    </source>
</evidence>
<dbReference type="CDD" id="cd00082">
    <property type="entry name" value="HisKA"/>
    <property type="match status" value="1"/>
</dbReference>
<evidence type="ECO:0000256" key="2">
    <source>
        <dbReference type="ARBA" id="ARBA00004651"/>
    </source>
</evidence>
<evidence type="ECO:0000256" key="4">
    <source>
        <dbReference type="ARBA" id="ARBA00022475"/>
    </source>
</evidence>
<dbReference type="SUPFAM" id="SSF158472">
    <property type="entry name" value="HAMP domain-like"/>
    <property type="match status" value="1"/>
</dbReference>
<dbReference type="PROSITE" id="PS50885">
    <property type="entry name" value="HAMP"/>
    <property type="match status" value="1"/>
</dbReference>
<reference evidence="17 18" key="1">
    <citation type="submission" date="2023-03" db="EMBL/GenBank/DDBJ databases">
        <title>Bacillus Genome Sequencing.</title>
        <authorList>
            <person name="Dunlap C."/>
        </authorList>
    </citation>
    <scope>NUCLEOTIDE SEQUENCE [LARGE SCALE GENOMIC DNA]</scope>
    <source>
        <strain evidence="17 18">NRS-1717</strain>
    </source>
</reference>
<evidence type="ECO:0000256" key="5">
    <source>
        <dbReference type="ARBA" id="ARBA00022553"/>
    </source>
</evidence>
<dbReference type="SMART" id="SM00387">
    <property type="entry name" value="HATPase_c"/>
    <property type="match status" value="1"/>
</dbReference>
<evidence type="ECO:0000256" key="1">
    <source>
        <dbReference type="ARBA" id="ARBA00000085"/>
    </source>
</evidence>
<evidence type="ECO:0000256" key="9">
    <source>
        <dbReference type="ARBA" id="ARBA00022777"/>
    </source>
</evidence>
<name>A0ABU6P3H6_9BACI</name>
<dbReference type="EC" id="2.7.13.3" evidence="3"/>
<dbReference type="Gene3D" id="1.10.287.130">
    <property type="match status" value="1"/>
</dbReference>
<keyword evidence="7 14" id="KW-0812">Transmembrane</keyword>
<dbReference type="CDD" id="cd06225">
    <property type="entry name" value="HAMP"/>
    <property type="match status" value="1"/>
</dbReference>
<dbReference type="InterPro" id="IPR050398">
    <property type="entry name" value="HssS/ArlS-like"/>
</dbReference>
<keyword evidence="11 14" id="KW-1133">Transmembrane helix</keyword>
<dbReference type="Proteomes" id="UP001342826">
    <property type="component" value="Unassembled WGS sequence"/>
</dbReference>
<feature type="transmembrane region" description="Helical" evidence="14">
    <location>
        <begin position="7"/>
        <end position="30"/>
    </location>
</feature>
<dbReference type="GO" id="GO:0016301">
    <property type="term" value="F:kinase activity"/>
    <property type="evidence" value="ECO:0007669"/>
    <property type="project" value="UniProtKB-KW"/>
</dbReference>